<evidence type="ECO:0000313" key="1">
    <source>
        <dbReference type="EnsemblPlants" id="AVESA.00010b.r2.3DG0524370.1.CDS"/>
    </source>
</evidence>
<reference evidence="1" key="1">
    <citation type="submission" date="2021-05" db="EMBL/GenBank/DDBJ databases">
        <authorList>
            <person name="Scholz U."/>
            <person name="Mascher M."/>
            <person name="Fiebig A."/>
        </authorList>
    </citation>
    <scope>NUCLEOTIDE SEQUENCE [LARGE SCALE GENOMIC DNA]</scope>
</reference>
<organism evidence="1 2">
    <name type="scientific">Avena sativa</name>
    <name type="common">Oat</name>
    <dbReference type="NCBI Taxonomy" id="4498"/>
    <lineage>
        <taxon>Eukaryota</taxon>
        <taxon>Viridiplantae</taxon>
        <taxon>Streptophyta</taxon>
        <taxon>Embryophyta</taxon>
        <taxon>Tracheophyta</taxon>
        <taxon>Spermatophyta</taxon>
        <taxon>Magnoliopsida</taxon>
        <taxon>Liliopsida</taxon>
        <taxon>Poales</taxon>
        <taxon>Poaceae</taxon>
        <taxon>BOP clade</taxon>
        <taxon>Pooideae</taxon>
        <taxon>Poodae</taxon>
        <taxon>Poeae</taxon>
        <taxon>Poeae Chloroplast Group 1 (Aveneae type)</taxon>
        <taxon>Aveninae</taxon>
        <taxon>Avena</taxon>
    </lineage>
</organism>
<protein>
    <submittedName>
        <fullName evidence="1">Uncharacterized protein</fullName>
    </submittedName>
</protein>
<keyword evidence="2" id="KW-1185">Reference proteome</keyword>
<accession>A0ACD5VXS1</accession>
<sequence length="409" mass="44566">MAKKKKLAEAPLTEYEKVRARNMMRNNRIFVSLSISGISAIIRRVNGGQEGSSITNDDSTSAITQGESSDYNPNEDEAIAEEEVDDSVVETGIKVPKACRRKRGAIKKISKKANNSEASSTMAPVWVLAVPPGRSERLFDIAEADPTPRVTGQKVKDKAISTKDGSPLEKNVGSLPQQNVESSLHLIVESSPHMDVGYGSMDEGSTVRMDLSPIAPTVARQPLDCDVFAEEPEHPTSDEGTSIEECKVADLSAIEMFKATQNSTKKGFSVEALDSIAEMEAEMAKTVPEGETPKSATEIIAQVLTMDNRSNTFLKNVGLQSGSKNKFNKTNAEVSAHVIELEDRLEKSQQETVEMRAELAAMKKKKAAEAEAAQAQRDKEYQLLLKRTEESNARVQHMMAMFGGNSSGK</sequence>
<reference evidence="1" key="2">
    <citation type="submission" date="2025-09" db="UniProtKB">
        <authorList>
            <consortium name="EnsemblPlants"/>
        </authorList>
    </citation>
    <scope>IDENTIFICATION</scope>
</reference>
<evidence type="ECO:0000313" key="2">
    <source>
        <dbReference type="Proteomes" id="UP001732700"/>
    </source>
</evidence>
<dbReference type="EnsemblPlants" id="AVESA.00010b.r2.3DG0524370.1">
    <property type="protein sequence ID" value="AVESA.00010b.r2.3DG0524370.1.CDS"/>
    <property type="gene ID" value="AVESA.00010b.r2.3DG0524370"/>
</dbReference>
<dbReference type="Proteomes" id="UP001732700">
    <property type="component" value="Chromosome 3D"/>
</dbReference>
<name>A0ACD5VXS1_AVESA</name>
<proteinExistence type="predicted"/>